<comment type="caution">
    <text evidence="1">The sequence shown here is derived from an EMBL/GenBank/DDBJ whole genome shotgun (WGS) entry which is preliminary data.</text>
</comment>
<accession>A0A840BI42</accession>
<dbReference type="AlphaFoldDB" id="A0A840BI42"/>
<evidence type="ECO:0000313" key="2">
    <source>
        <dbReference type="Proteomes" id="UP000561045"/>
    </source>
</evidence>
<organism evidence="1 2">
    <name type="scientific">Niveibacterium umoris</name>
    <dbReference type="NCBI Taxonomy" id="1193620"/>
    <lineage>
        <taxon>Bacteria</taxon>
        <taxon>Pseudomonadati</taxon>
        <taxon>Pseudomonadota</taxon>
        <taxon>Betaproteobacteria</taxon>
        <taxon>Rhodocyclales</taxon>
        <taxon>Rhodocyclaceae</taxon>
        <taxon>Niveibacterium</taxon>
    </lineage>
</organism>
<sequence>MAFELFLAPVFVVVVAAAADAVIRTTKYRLPRADQPRPRAD</sequence>
<reference evidence="1 2" key="1">
    <citation type="submission" date="2020-08" db="EMBL/GenBank/DDBJ databases">
        <title>Genomic Encyclopedia of Type Strains, Phase IV (KMG-IV): sequencing the most valuable type-strain genomes for metagenomic binning, comparative biology and taxonomic classification.</title>
        <authorList>
            <person name="Goeker M."/>
        </authorList>
    </citation>
    <scope>NUCLEOTIDE SEQUENCE [LARGE SCALE GENOMIC DNA]</scope>
    <source>
        <strain evidence="1 2">DSM 106739</strain>
    </source>
</reference>
<keyword evidence="2" id="KW-1185">Reference proteome</keyword>
<dbReference type="EMBL" id="JACIET010000001">
    <property type="protein sequence ID" value="MBB4011252.1"/>
    <property type="molecule type" value="Genomic_DNA"/>
</dbReference>
<dbReference type="RefSeq" id="WP_256378349.1">
    <property type="nucleotide sequence ID" value="NZ_BAABLE010000011.1"/>
</dbReference>
<protein>
    <submittedName>
        <fullName evidence="1">Uncharacterized protein</fullName>
    </submittedName>
</protein>
<proteinExistence type="predicted"/>
<dbReference type="Proteomes" id="UP000561045">
    <property type="component" value="Unassembled WGS sequence"/>
</dbReference>
<gene>
    <name evidence="1" type="ORF">GGR36_000560</name>
</gene>
<name>A0A840BI42_9RHOO</name>
<evidence type="ECO:0000313" key="1">
    <source>
        <dbReference type="EMBL" id="MBB4011252.1"/>
    </source>
</evidence>